<sequence length="104" mass="11756">MADDSSEEYFFDSFLSYESPIFFSCPSDRRTAERTIKVVEIEEAYGKKERLLLLSHNDLLETIVGRSSPRTDTGVLSSYKSHCKPAEKTFKKRCASAQLIPVGV</sequence>
<name>A0AAV4R2G4_9ARAC</name>
<dbReference type="Proteomes" id="UP001054837">
    <property type="component" value="Unassembled WGS sequence"/>
</dbReference>
<proteinExistence type="predicted"/>
<reference evidence="1 2" key="1">
    <citation type="submission" date="2021-06" db="EMBL/GenBank/DDBJ databases">
        <title>Caerostris darwini draft genome.</title>
        <authorList>
            <person name="Kono N."/>
            <person name="Arakawa K."/>
        </authorList>
    </citation>
    <scope>NUCLEOTIDE SEQUENCE [LARGE SCALE GENOMIC DNA]</scope>
</reference>
<evidence type="ECO:0000313" key="2">
    <source>
        <dbReference type="Proteomes" id="UP001054837"/>
    </source>
</evidence>
<dbReference type="EMBL" id="BPLQ01005610">
    <property type="protein sequence ID" value="GIY15915.1"/>
    <property type="molecule type" value="Genomic_DNA"/>
</dbReference>
<comment type="caution">
    <text evidence="1">The sequence shown here is derived from an EMBL/GenBank/DDBJ whole genome shotgun (WGS) entry which is preliminary data.</text>
</comment>
<keyword evidence="2" id="KW-1185">Reference proteome</keyword>
<protein>
    <submittedName>
        <fullName evidence="1">Uncharacterized protein</fullName>
    </submittedName>
</protein>
<gene>
    <name evidence="1" type="ORF">CDAR_411791</name>
</gene>
<dbReference type="AlphaFoldDB" id="A0AAV4R2G4"/>
<evidence type="ECO:0000313" key="1">
    <source>
        <dbReference type="EMBL" id="GIY15915.1"/>
    </source>
</evidence>
<accession>A0AAV4R2G4</accession>
<organism evidence="1 2">
    <name type="scientific">Caerostris darwini</name>
    <dbReference type="NCBI Taxonomy" id="1538125"/>
    <lineage>
        <taxon>Eukaryota</taxon>
        <taxon>Metazoa</taxon>
        <taxon>Ecdysozoa</taxon>
        <taxon>Arthropoda</taxon>
        <taxon>Chelicerata</taxon>
        <taxon>Arachnida</taxon>
        <taxon>Araneae</taxon>
        <taxon>Araneomorphae</taxon>
        <taxon>Entelegynae</taxon>
        <taxon>Araneoidea</taxon>
        <taxon>Araneidae</taxon>
        <taxon>Caerostris</taxon>
    </lineage>
</organism>